<proteinExistence type="predicted"/>
<dbReference type="Pfam" id="PF00581">
    <property type="entry name" value="Rhodanese"/>
    <property type="match status" value="1"/>
</dbReference>
<dbReference type="CDD" id="cd00158">
    <property type="entry name" value="RHOD"/>
    <property type="match status" value="1"/>
</dbReference>
<dbReference type="Gene3D" id="3.40.250.10">
    <property type="entry name" value="Rhodanese-like domain"/>
    <property type="match status" value="1"/>
</dbReference>
<evidence type="ECO:0000259" key="1">
    <source>
        <dbReference type="PROSITE" id="PS50206"/>
    </source>
</evidence>
<dbReference type="EMBL" id="CP136426">
    <property type="protein sequence ID" value="WOC52307.1"/>
    <property type="molecule type" value="Genomic_DNA"/>
</dbReference>
<accession>A0AAU0F2A4</accession>
<feature type="domain" description="Rhodanese" evidence="1">
    <location>
        <begin position="2"/>
        <end position="85"/>
    </location>
</feature>
<keyword evidence="3" id="KW-1185">Reference proteome</keyword>
<dbReference type="PROSITE" id="PS50206">
    <property type="entry name" value="RHODANESE_3"/>
    <property type="match status" value="1"/>
</dbReference>
<dbReference type="InterPro" id="IPR036873">
    <property type="entry name" value="Rhodanese-like_dom_sf"/>
</dbReference>
<dbReference type="KEGG" id="bpor:BPO_1660"/>
<gene>
    <name evidence="2" type="ORF">BPO_1660</name>
</gene>
<organism evidence="2 3">
    <name type="scientific">Bergeyella porcorum</name>
    <dbReference type="NCBI Taxonomy" id="1735111"/>
    <lineage>
        <taxon>Bacteria</taxon>
        <taxon>Pseudomonadati</taxon>
        <taxon>Bacteroidota</taxon>
        <taxon>Flavobacteriia</taxon>
        <taxon>Flavobacteriales</taxon>
        <taxon>Weeksellaceae</taxon>
        <taxon>Bergeyella</taxon>
    </lineage>
</organism>
<sequence>MDTRPAADFHKAFIPNAINIGLKGDFAPWVGAMIVDTQQPILLVTEVGTEEEAITRLSRVGFDNVIGYLDGGFETWKNAGKEIDEIKRISPEEFAQQLIKTPKLLM</sequence>
<dbReference type="AlphaFoldDB" id="A0AAU0F2A4"/>
<evidence type="ECO:0000313" key="2">
    <source>
        <dbReference type="EMBL" id="WOC52307.1"/>
    </source>
</evidence>
<evidence type="ECO:0000313" key="3">
    <source>
        <dbReference type="Proteomes" id="UP001432059"/>
    </source>
</evidence>
<dbReference type="SUPFAM" id="SSF52821">
    <property type="entry name" value="Rhodanese/Cell cycle control phosphatase"/>
    <property type="match status" value="1"/>
</dbReference>
<dbReference type="InterPro" id="IPR001763">
    <property type="entry name" value="Rhodanese-like_dom"/>
</dbReference>
<protein>
    <recommendedName>
        <fullName evidence="1">Rhodanese domain-containing protein</fullName>
    </recommendedName>
</protein>
<reference evidence="2" key="1">
    <citation type="submission" date="2023-10" db="EMBL/GenBank/DDBJ databases">
        <title>Characterization and whole genome sequencing of a novel strain of Bergeyella porcorum QD2021 isolated from pig.</title>
        <authorList>
            <person name="Liu G."/>
            <person name="Chen C."/>
            <person name="Han X."/>
        </authorList>
    </citation>
    <scope>NUCLEOTIDE SEQUENCE</scope>
    <source>
        <strain evidence="2">QD2021</strain>
    </source>
</reference>
<name>A0AAU0F2A4_9FLAO</name>
<dbReference type="Proteomes" id="UP001432059">
    <property type="component" value="Chromosome"/>
</dbReference>